<proteinExistence type="inferred from homology"/>
<keyword evidence="6 9" id="KW-0175">Coiled coil</keyword>
<keyword evidence="12" id="KW-1185">Reference proteome</keyword>
<evidence type="ECO:0000256" key="6">
    <source>
        <dbReference type="ARBA" id="ARBA00023054"/>
    </source>
</evidence>
<evidence type="ECO:0000256" key="1">
    <source>
        <dbReference type="ARBA" id="ARBA00004584"/>
    </source>
</evidence>
<feature type="coiled-coil region" evidence="9">
    <location>
        <begin position="247"/>
        <end position="425"/>
    </location>
</feature>
<evidence type="ECO:0000256" key="7">
    <source>
        <dbReference type="ARBA" id="ARBA00023306"/>
    </source>
</evidence>
<comment type="subcellular location">
    <subcellularLocation>
        <location evidence="1">Chromosome</location>
        <location evidence="1">Centromere</location>
    </subcellularLocation>
</comment>
<feature type="coiled-coil region" evidence="9">
    <location>
        <begin position="142"/>
        <end position="197"/>
    </location>
</feature>
<keyword evidence="7" id="KW-0131">Cell cycle</keyword>
<keyword evidence="3" id="KW-0158">Chromosome</keyword>
<keyword evidence="4" id="KW-0132">Cell division</keyword>
<evidence type="ECO:0000256" key="3">
    <source>
        <dbReference type="ARBA" id="ARBA00022454"/>
    </source>
</evidence>
<dbReference type="InterPro" id="IPR038275">
    <property type="entry name" value="Nuf2_N_sf"/>
</dbReference>
<evidence type="ECO:0000259" key="10">
    <source>
        <dbReference type="Pfam" id="PF03800"/>
    </source>
</evidence>
<reference evidence="11" key="1">
    <citation type="submission" date="2023-03" db="EMBL/GenBank/DDBJ databases">
        <title>Chromosome-scale reference genome and RAD-based genetic map of yellow starthistle (Centaurea solstitialis) reveal putative structural variation and QTLs associated with invader traits.</title>
        <authorList>
            <person name="Reatini B."/>
            <person name="Cang F.A."/>
            <person name="Jiang Q."/>
            <person name="Mckibben M.T.W."/>
            <person name="Barker M.S."/>
            <person name="Rieseberg L.H."/>
            <person name="Dlugosch K.M."/>
        </authorList>
    </citation>
    <scope>NUCLEOTIDE SEQUENCE</scope>
    <source>
        <strain evidence="11">CAN-66</strain>
        <tissue evidence="11">Leaf</tissue>
    </source>
</reference>
<evidence type="ECO:0000313" key="11">
    <source>
        <dbReference type="EMBL" id="KAJ9538113.1"/>
    </source>
</evidence>
<dbReference type="AlphaFoldDB" id="A0AA38SFY1"/>
<keyword evidence="8" id="KW-0137">Centromere</keyword>
<evidence type="ECO:0000256" key="9">
    <source>
        <dbReference type="SAM" id="Coils"/>
    </source>
</evidence>
<accession>A0AA38SFY1</accession>
<dbReference type="InterPro" id="IPR005549">
    <property type="entry name" value="Kinetochore_Nuf2_N"/>
</dbReference>
<evidence type="ECO:0000256" key="4">
    <source>
        <dbReference type="ARBA" id="ARBA00022618"/>
    </source>
</evidence>
<evidence type="ECO:0000313" key="12">
    <source>
        <dbReference type="Proteomes" id="UP001172457"/>
    </source>
</evidence>
<dbReference type="GO" id="GO:0051301">
    <property type="term" value="P:cell division"/>
    <property type="evidence" value="ECO:0007669"/>
    <property type="project" value="UniProtKB-KW"/>
</dbReference>
<feature type="domain" description="Kinetochore protein Nuf2 N-terminal" evidence="10">
    <location>
        <begin position="4"/>
        <end position="139"/>
    </location>
</feature>
<evidence type="ECO:0000256" key="5">
    <source>
        <dbReference type="ARBA" id="ARBA00022776"/>
    </source>
</evidence>
<organism evidence="11 12">
    <name type="scientific">Centaurea solstitialis</name>
    <name type="common">yellow star-thistle</name>
    <dbReference type="NCBI Taxonomy" id="347529"/>
    <lineage>
        <taxon>Eukaryota</taxon>
        <taxon>Viridiplantae</taxon>
        <taxon>Streptophyta</taxon>
        <taxon>Embryophyta</taxon>
        <taxon>Tracheophyta</taxon>
        <taxon>Spermatophyta</taxon>
        <taxon>Magnoliopsida</taxon>
        <taxon>eudicotyledons</taxon>
        <taxon>Gunneridae</taxon>
        <taxon>Pentapetalae</taxon>
        <taxon>asterids</taxon>
        <taxon>campanulids</taxon>
        <taxon>Asterales</taxon>
        <taxon>Asteraceae</taxon>
        <taxon>Carduoideae</taxon>
        <taxon>Cardueae</taxon>
        <taxon>Centaureinae</taxon>
        <taxon>Centaurea</taxon>
    </lineage>
</organism>
<name>A0AA38SFY1_9ASTR</name>
<dbReference type="EMBL" id="JARYMX010000008">
    <property type="protein sequence ID" value="KAJ9538113.1"/>
    <property type="molecule type" value="Genomic_DNA"/>
</dbReference>
<evidence type="ECO:0000256" key="8">
    <source>
        <dbReference type="ARBA" id="ARBA00023328"/>
    </source>
</evidence>
<evidence type="ECO:0000256" key="2">
    <source>
        <dbReference type="ARBA" id="ARBA00005498"/>
    </source>
</evidence>
<dbReference type="Proteomes" id="UP001172457">
    <property type="component" value="Chromosome 8"/>
</dbReference>
<dbReference type="Gene3D" id="1.10.418.60">
    <property type="entry name" value="Ncd80 complex, Nuf2 subunit"/>
    <property type="match status" value="1"/>
</dbReference>
<protein>
    <recommendedName>
        <fullName evidence="10">Kinetochore protein Nuf2 N-terminal domain-containing protein</fullName>
    </recommendedName>
</protein>
<dbReference type="PANTHER" id="PTHR48441:SF1">
    <property type="entry name" value="NT-3"/>
    <property type="match status" value="1"/>
</dbReference>
<dbReference type="Pfam" id="PF03800">
    <property type="entry name" value="Nuf2"/>
    <property type="match status" value="1"/>
</dbReference>
<comment type="caution">
    <text evidence="11">The sequence shown here is derived from an EMBL/GenBank/DDBJ whole genome shotgun (WGS) entry which is preliminary data.</text>
</comment>
<dbReference type="GO" id="GO:0031262">
    <property type="term" value="C:Ndc80 complex"/>
    <property type="evidence" value="ECO:0007669"/>
    <property type="project" value="InterPro"/>
</dbReference>
<gene>
    <name evidence="11" type="ORF">OSB04_030846</name>
</gene>
<keyword evidence="5" id="KW-0498">Mitosis</keyword>
<comment type="similarity">
    <text evidence="2">Belongs to the NUF2 family.</text>
</comment>
<dbReference type="PANTHER" id="PTHR48441">
    <property type="match status" value="1"/>
</dbReference>
<sequence length="453" mass="51790">MSKFDYPRLPRREIIGVLSESQIASVSDADLLNPTPDFVSSLYTHILIHIGCLQEEDYGLVEFADLEQLENPDLHVDSVRMMNLFNKIKELIAALDCPYNFTLRDLVKPEPDRTELFLSAILNFCLHRDTRMKLLRPEMDDLTVLDEQRQELEARILQLNAEISEFNELRENERPLIQELDTKIEDLKQSISALNNHQVSLKSTLRKKKDAATEMDEKISSAEFALVQSAQENASLRSKIVQSPDKLQRALEEKKAVLVEAKNAERAALQSFHEKTAILEVYTKASKKMTKHLKQMQTLQEQVNSAKQVEKDVKVLKVKNSDDGVLDKSLEAKLHEQQGRADQLEELLKQLEKERDLKCEEALKELNNVKSQVEYNRHGLEQRERDVEALVAERDAINEKINMEKESAAAKQQLLQQKCEELATELLRYSNSTGQLLSRIEAGAEAANGIIVH</sequence>